<evidence type="ECO:0000256" key="2">
    <source>
        <dbReference type="ARBA" id="ARBA00007677"/>
    </source>
</evidence>
<dbReference type="PANTHER" id="PTHR31121">
    <property type="entry name" value="ALPHA-1,2 MANNOSYLTRANSFERASE KTR1"/>
    <property type="match status" value="1"/>
</dbReference>
<organism evidence="8 9">
    <name type="scientific">Kluyveromyces marxianus</name>
    <name type="common">Yeast</name>
    <name type="synonym">Candida kefyr</name>
    <dbReference type="NCBI Taxonomy" id="4911"/>
    <lineage>
        <taxon>Eukaryota</taxon>
        <taxon>Fungi</taxon>
        <taxon>Dikarya</taxon>
        <taxon>Ascomycota</taxon>
        <taxon>Saccharomycotina</taxon>
        <taxon>Saccharomycetes</taxon>
        <taxon>Saccharomycetales</taxon>
        <taxon>Saccharomycetaceae</taxon>
        <taxon>Kluyveromyces</taxon>
    </lineage>
</organism>
<keyword evidence="3 8" id="KW-0328">Glycosyltransferase</keyword>
<evidence type="ECO:0000256" key="4">
    <source>
        <dbReference type="ARBA" id="ARBA00022679"/>
    </source>
</evidence>
<evidence type="ECO:0000313" key="9">
    <source>
        <dbReference type="Proteomes" id="UP000422736"/>
    </source>
</evidence>
<evidence type="ECO:0000256" key="3">
    <source>
        <dbReference type="ARBA" id="ARBA00022676"/>
    </source>
</evidence>
<keyword evidence="9" id="KW-1185">Reference proteome</keyword>
<proteinExistence type="inferred from homology"/>
<gene>
    <name evidence="8" type="primary">MNT2</name>
    <name evidence="8" type="ORF">FIM1_2042</name>
</gene>
<evidence type="ECO:0000256" key="7">
    <source>
        <dbReference type="SAM" id="Phobius"/>
    </source>
</evidence>
<dbReference type="Gene3D" id="3.90.550.10">
    <property type="entry name" value="Spore Coat Polysaccharide Biosynthesis Protein SpsA, Chain A"/>
    <property type="match status" value="1"/>
</dbReference>
<keyword evidence="7" id="KW-1133">Transmembrane helix</keyword>
<comment type="subcellular location">
    <subcellularLocation>
        <location evidence="1">Membrane</location>
        <topology evidence="1">Single-pass type II membrane protein</topology>
    </subcellularLocation>
</comment>
<feature type="compositionally biased region" description="Basic and acidic residues" evidence="6">
    <location>
        <begin position="67"/>
        <end position="89"/>
    </location>
</feature>
<keyword evidence="7" id="KW-0472">Membrane</keyword>
<accession>A0ABX6EW90</accession>
<evidence type="ECO:0000256" key="5">
    <source>
        <dbReference type="ARBA" id="ARBA00022968"/>
    </source>
</evidence>
<keyword evidence="5" id="KW-0735">Signal-anchor</keyword>
<dbReference type="GO" id="GO:0016757">
    <property type="term" value="F:glycosyltransferase activity"/>
    <property type="evidence" value="ECO:0007669"/>
    <property type="project" value="UniProtKB-KW"/>
</dbReference>
<evidence type="ECO:0000256" key="1">
    <source>
        <dbReference type="ARBA" id="ARBA00004606"/>
    </source>
</evidence>
<evidence type="ECO:0000313" key="8">
    <source>
        <dbReference type="EMBL" id="QGN15352.1"/>
    </source>
</evidence>
<dbReference type="Pfam" id="PF01793">
    <property type="entry name" value="Glyco_transf_15"/>
    <property type="match status" value="1"/>
</dbReference>
<keyword evidence="7" id="KW-0812">Transmembrane</keyword>
<reference evidence="8 9" key="1">
    <citation type="submission" date="2016-03" db="EMBL/GenBank/DDBJ databases">
        <title>How can Kluyveromyces marxianus grow so fast - potential evolutionary course in Saccharomyces Complex revealed by comparative genomics.</title>
        <authorList>
            <person name="Mo W."/>
            <person name="Lu W."/>
            <person name="Yang X."/>
            <person name="Qi J."/>
            <person name="Lv H."/>
        </authorList>
    </citation>
    <scope>NUCLEOTIDE SEQUENCE [LARGE SCALE GENOMIC DNA]</scope>
    <source>
        <strain evidence="8 9">FIM1</strain>
    </source>
</reference>
<feature type="transmembrane region" description="Helical" evidence="7">
    <location>
        <begin position="12"/>
        <end position="31"/>
    </location>
</feature>
<evidence type="ECO:0000256" key="6">
    <source>
        <dbReference type="SAM" id="MobiDB-lite"/>
    </source>
</evidence>
<dbReference type="PANTHER" id="PTHR31121:SF8">
    <property type="entry name" value="GLYCOLIPID 2-ALPHA-MANNOSYLTRANSFERASE-RELATED"/>
    <property type="match status" value="1"/>
</dbReference>
<protein>
    <submittedName>
        <fullName evidence="8">Mannosyltransferase MNT2</fullName>
    </submittedName>
</protein>
<dbReference type="SUPFAM" id="SSF53448">
    <property type="entry name" value="Nucleotide-diphospho-sugar transferases"/>
    <property type="match status" value="1"/>
</dbReference>
<dbReference type="Proteomes" id="UP000422736">
    <property type="component" value="Chromosome 3"/>
</dbReference>
<comment type="similarity">
    <text evidence="2">Belongs to the glycosyltransferase 15 family.</text>
</comment>
<dbReference type="EMBL" id="CP015056">
    <property type="protein sequence ID" value="QGN15352.1"/>
    <property type="molecule type" value="Genomic_DNA"/>
</dbReference>
<dbReference type="InterPro" id="IPR002685">
    <property type="entry name" value="Glyco_trans_15"/>
</dbReference>
<sequence>MSVLNGDILRRRWIINGLLVVAVWFIIRNSLQYGTNVDTNVPTSELLSDSAAKPTPVPGFDSTVQPKPEDPKQEEPKKEEYGQKEDTHDTFSWPGVSKPPALNLDRPNDKPKNKNVYPFNITGAGAAFETVVQGKKDKPKACFVSLVRNSEIWELTKSIASVQDKFNGKFDYPWVFLNDEPFTEEFKKHILAIVPNSKFGLIPKEHWSYPDYISQERAAKARVDMKDIIYGDSESYRHMCRFQSGFFFQHPLLAEYDWYWRVEPSTELYCTIDYDVFQFMQDNDITLGFTITIHEYRATIETLWETTKKFLEENPGYVHKDNLLGFISDDGGNEYNLCHFWSNFEVANLNFYRSKAYLDYFNYLDKSGGFFYERWGDAPIHSIAASIMLSRDRIHYFNDIGYHHPPYSNCPFVDDIRSKGKCTCDPEIDFTFRGYACGKEYFNSQGFRRPENWEKYT</sequence>
<keyword evidence="4" id="KW-0808">Transferase</keyword>
<name>A0ABX6EW90_KLUMA</name>
<dbReference type="InterPro" id="IPR029044">
    <property type="entry name" value="Nucleotide-diphossugar_trans"/>
</dbReference>
<feature type="region of interest" description="Disordered" evidence="6">
    <location>
        <begin position="47"/>
        <end position="116"/>
    </location>
</feature>